<dbReference type="Proteomes" id="UP000426027">
    <property type="component" value="Chromosome"/>
</dbReference>
<accession>A0A6I6G5M4</accession>
<dbReference type="RefSeq" id="WP_157477339.1">
    <property type="nucleotide sequence ID" value="NZ_CP046566.1"/>
</dbReference>
<feature type="signal peptide" evidence="1">
    <location>
        <begin position="1"/>
        <end position="20"/>
    </location>
</feature>
<evidence type="ECO:0000313" key="3">
    <source>
        <dbReference type="Proteomes" id="UP000426027"/>
    </source>
</evidence>
<gene>
    <name evidence="2" type="ORF">GLV81_04810</name>
</gene>
<keyword evidence="3" id="KW-1185">Reference proteome</keyword>
<evidence type="ECO:0000313" key="2">
    <source>
        <dbReference type="EMBL" id="QGW27507.1"/>
    </source>
</evidence>
<protein>
    <recommendedName>
        <fullName evidence="4">DUF4369 domain-containing protein</fullName>
    </recommendedName>
</protein>
<keyword evidence="1" id="KW-0732">Signal</keyword>
<name>A0A6I6G5M4_9BACT</name>
<organism evidence="2 3">
    <name type="scientific">Phnomibacter ginsenosidimutans</name>
    <dbReference type="NCBI Taxonomy" id="2676868"/>
    <lineage>
        <taxon>Bacteria</taxon>
        <taxon>Pseudomonadati</taxon>
        <taxon>Bacteroidota</taxon>
        <taxon>Chitinophagia</taxon>
        <taxon>Chitinophagales</taxon>
        <taxon>Chitinophagaceae</taxon>
        <taxon>Phnomibacter</taxon>
    </lineage>
</organism>
<reference evidence="2 3" key="1">
    <citation type="submission" date="2019-11" db="EMBL/GenBank/DDBJ databases">
        <authorList>
            <person name="Im W.T."/>
        </authorList>
    </citation>
    <scope>NUCLEOTIDE SEQUENCE [LARGE SCALE GENOMIC DNA]</scope>
    <source>
        <strain evidence="2 3">SB-02</strain>
    </source>
</reference>
<feature type="chain" id="PRO_5026101304" description="DUF4369 domain-containing protein" evidence="1">
    <location>
        <begin position="21"/>
        <end position="99"/>
    </location>
</feature>
<dbReference type="AlphaFoldDB" id="A0A6I6G5M4"/>
<dbReference type="KEGG" id="fls:GLV81_04810"/>
<evidence type="ECO:0008006" key="4">
    <source>
        <dbReference type="Google" id="ProtNLM"/>
    </source>
</evidence>
<proteinExistence type="predicted"/>
<dbReference type="EMBL" id="CP046566">
    <property type="protein sequence ID" value="QGW27507.1"/>
    <property type="molecule type" value="Genomic_DNA"/>
</dbReference>
<sequence>MKYILIIGLLLSCSKPTLTASDELLITSDKCFVKYSIYRIVEHPTDSLRFQASGIIDCNYSKEARHRIPVGKYLLVGETDGEIVNLSFEKHQSRFSLSI</sequence>
<evidence type="ECO:0000256" key="1">
    <source>
        <dbReference type="SAM" id="SignalP"/>
    </source>
</evidence>